<protein>
    <submittedName>
        <fullName evidence="1">Uncharacterized protein</fullName>
    </submittedName>
</protein>
<dbReference type="Proteomes" id="UP000499080">
    <property type="component" value="Unassembled WGS sequence"/>
</dbReference>
<sequence length="74" mass="8247">MSRFESGMRRGTVDRSAPMVNPIPLDRFARGCSLLSPTYTGISERRPYMALQLPPHLLISSPPQLLAVKHSAIR</sequence>
<dbReference type="AlphaFoldDB" id="A0A4Y2P7A0"/>
<evidence type="ECO:0000313" key="2">
    <source>
        <dbReference type="Proteomes" id="UP000499080"/>
    </source>
</evidence>
<evidence type="ECO:0000313" key="1">
    <source>
        <dbReference type="EMBL" id="GBN46932.1"/>
    </source>
</evidence>
<proteinExistence type="predicted"/>
<gene>
    <name evidence="1" type="ORF">AVEN_206531_1</name>
</gene>
<reference evidence="1 2" key="1">
    <citation type="journal article" date="2019" name="Sci. Rep.">
        <title>Orb-weaving spider Araneus ventricosus genome elucidates the spidroin gene catalogue.</title>
        <authorList>
            <person name="Kono N."/>
            <person name="Nakamura H."/>
            <person name="Ohtoshi R."/>
            <person name="Moran D.A.P."/>
            <person name="Shinohara A."/>
            <person name="Yoshida Y."/>
            <person name="Fujiwara M."/>
            <person name="Mori M."/>
            <person name="Tomita M."/>
            <person name="Arakawa K."/>
        </authorList>
    </citation>
    <scope>NUCLEOTIDE SEQUENCE [LARGE SCALE GENOMIC DNA]</scope>
</reference>
<dbReference type="EMBL" id="BGPR01010588">
    <property type="protein sequence ID" value="GBN46932.1"/>
    <property type="molecule type" value="Genomic_DNA"/>
</dbReference>
<comment type="caution">
    <text evidence="1">The sequence shown here is derived from an EMBL/GenBank/DDBJ whole genome shotgun (WGS) entry which is preliminary data.</text>
</comment>
<organism evidence="1 2">
    <name type="scientific">Araneus ventricosus</name>
    <name type="common">Orbweaver spider</name>
    <name type="synonym">Epeira ventricosa</name>
    <dbReference type="NCBI Taxonomy" id="182803"/>
    <lineage>
        <taxon>Eukaryota</taxon>
        <taxon>Metazoa</taxon>
        <taxon>Ecdysozoa</taxon>
        <taxon>Arthropoda</taxon>
        <taxon>Chelicerata</taxon>
        <taxon>Arachnida</taxon>
        <taxon>Araneae</taxon>
        <taxon>Araneomorphae</taxon>
        <taxon>Entelegynae</taxon>
        <taxon>Araneoidea</taxon>
        <taxon>Araneidae</taxon>
        <taxon>Araneus</taxon>
    </lineage>
</organism>
<accession>A0A4Y2P7A0</accession>
<name>A0A4Y2P7A0_ARAVE</name>
<keyword evidence="2" id="KW-1185">Reference proteome</keyword>